<keyword evidence="1" id="KW-0732">Signal</keyword>
<dbReference type="Pfam" id="PF07920">
    <property type="entry name" value="DUF1684"/>
    <property type="match status" value="1"/>
</dbReference>
<dbReference type="InterPro" id="IPR012467">
    <property type="entry name" value="DUF1684"/>
</dbReference>
<sequence>MSRLLSYLMLAAGLPAMAAEPIDPSTHRAGVEAWHAARIERLKQPAGWLSLVGLHWIEEGRHAVGAGEDNDIVLNTGPARLGTIERAGDGVHFTPDPSAGVAISPPAEGRVRLDPGGEHDPTVVSFNGGDASFVLIERSGRYGLRVRDAQAPTRTGFIGIERFPVDPAYRVEARFLPHPEGKTIDIASVINTLEPMANPGVLEFELNGEVHRLEAILEAPGDESYFVIFADRTNREQTYGAGRFVYTDGLPRDGKVVLDFNKAYNPPCALNAYSTCPLPPPENRMDTAVDAGEKRYLGKH</sequence>
<dbReference type="PANTHER" id="PTHR41913:SF1">
    <property type="entry name" value="DUF1684 DOMAIN-CONTAINING PROTEIN"/>
    <property type="match status" value="1"/>
</dbReference>
<feature type="chain" id="PRO_5047372163" evidence="1">
    <location>
        <begin position="19"/>
        <end position="300"/>
    </location>
</feature>
<organism evidence="2 3">
    <name type="scientific">Pseudomarimonas salicorniae</name>
    <dbReference type="NCBI Taxonomy" id="2933270"/>
    <lineage>
        <taxon>Bacteria</taxon>
        <taxon>Pseudomonadati</taxon>
        <taxon>Pseudomonadota</taxon>
        <taxon>Gammaproteobacteria</taxon>
        <taxon>Lysobacterales</taxon>
        <taxon>Lysobacteraceae</taxon>
        <taxon>Pseudomarimonas</taxon>
    </lineage>
</organism>
<reference evidence="2" key="1">
    <citation type="submission" date="2022-04" db="EMBL/GenBank/DDBJ databases">
        <title>Lysobacter sp. CAU 1642 isolated from sea sand.</title>
        <authorList>
            <person name="Kim W."/>
        </authorList>
    </citation>
    <scope>NUCLEOTIDE SEQUENCE</scope>
    <source>
        <strain evidence="2">CAU 1642</strain>
    </source>
</reference>
<feature type="signal peptide" evidence="1">
    <location>
        <begin position="1"/>
        <end position="18"/>
    </location>
</feature>
<proteinExistence type="predicted"/>
<evidence type="ECO:0000313" key="3">
    <source>
        <dbReference type="Proteomes" id="UP001431449"/>
    </source>
</evidence>
<keyword evidence="3" id="KW-1185">Reference proteome</keyword>
<gene>
    <name evidence="2" type="ORF">M0G41_08790</name>
</gene>
<evidence type="ECO:0000313" key="2">
    <source>
        <dbReference type="EMBL" id="MCK7593765.1"/>
    </source>
</evidence>
<evidence type="ECO:0000256" key="1">
    <source>
        <dbReference type="SAM" id="SignalP"/>
    </source>
</evidence>
<dbReference type="Proteomes" id="UP001431449">
    <property type="component" value="Unassembled WGS sequence"/>
</dbReference>
<dbReference type="RefSeq" id="WP_248208064.1">
    <property type="nucleotide sequence ID" value="NZ_JALNMH010000006.1"/>
</dbReference>
<dbReference type="EMBL" id="JALNMH010000006">
    <property type="protein sequence ID" value="MCK7593765.1"/>
    <property type="molecule type" value="Genomic_DNA"/>
</dbReference>
<name>A0ABT0GGX2_9GAMM</name>
<accession>A0ABT0GGX2</accession>
<dbReference type="PANTHER" id="PTHR41913">
    <property type="entry name" value="DUF1684 DOMAIN-CONTAINING PROTEIN"/>
    <property type="match status" value="1"/>
</dbReference>
<protein>
    <submittedName>
        <fullName evidence="2">DUF1684 domain-containing protein</fullName>
    </submittedName>
</protein>
<comment type="caution">
    <text evidence="2">The sequence shown here is derived from an EMBL/GenBank/DDBJ whole genome shotgun (WGS) entry which is preliminary data.</text>
</comment>